<dbReference type="EMBL" id="BJXA01000002">
    <property type="protein sequence ID" value="GEM36176.1"/>
    <property type="molecule type" value="Genomic_DNA"/>
</dbReference>
<dbReference type="SUPFAM" id="SSF55781">
    <property type="entry name" value="GAF domain-like"/>
    <property type="match status" value="1"/>
</dbReference>
<evidence type="ECO:0000256" key="1">
    <source>
        <dbReference type="ARBA" id="ARBA00023015"/>
    </source>
</evidence>
<evidence type="ECO:0000256" key="3">
    <source>
        <dbReference type="SAM" id="MobiDB-lite"/>
    </source>
</evidence>
<dbReference type="Pfam" id="PF03861">
    <property type="entry name" value="ANTAR"/>
    <property type="match status" value="1"/>
</dbReference>
<proteinExistence type="predicted"/>
<dbReference type="InterPro" id="IPR029016">
    <property type="entry name" value="GAF-like_dom_sf"/>
</dbReference>
<dbReference type="Gene3D" id="1.10.10.10">
    <property type="entry name" value="Winged helix-like DNA-binding domain superfamily/Winged helix DNA-binding domain"/>
    <property type="match status" value="1"/>
</dbReference>
<evidence type="ECO:0000259" key="4">
    <source>
        <dbReference type="SMART" id="SM01012"/>
    </source>
</evidence>
<dbReference type="InterPro" id="IPR003018">
    <property type="entry name" value="GAF"/>
</dbReference>
<dbReference type="Proteomes" id="UP000321424">
    <property type="component" value="Unassembled WGS sequence"/>
</dbReference>
<evidence type="ECO:0000256" key="2">
    <source>
        <dbReference type="ARBA" id="ARBA00023163"/>
    </source>
</evidence>
<dbReference type="InterPro" id="IPR005561">
    <property type="entry name" value="ANTAR"/>
</dbReference>
<protein>
    <recommendedName>
        <fullName evidence="4">ANTAR domain-containing protein</fullName>
    </recommendedName>
</protein>
<evidence type="ECO:0000313" key="5">
    <source>
        <dbReference type="EMBL" id="GEM36176.1"/>
    </source>
</evidence>
<feature type="domain" description="ANTAR" evidence="4">
    <location>
        <begin position="175"/>
        <end position="230"/>
    </location>
</feature>
<dbReference type="SMART" id="SM01012">
    <property type="entry name" value="ANTAR"/>
    <property type="match status" value="1"/>
</dbReference>
<reference evidence="5 6" key="1">
    <citation type="submission" date="2019-07" db="EMBL/GenBank/DDBJ databases">
        <title>Whole genome shotgun sequence of Nocardia ninae NBRC 108245.</title>
        <authorList>
            <person name="Hosoyama A."/>
            <person name="Uohara A."/>
            <person name="Ohji S."/>
            <person name="Ichikawa N."/>
        </authorList>
    </citation>
    <scope>NUCLEOTIDE SEQUENCE [LARGE SCALE GENOMIC DNA]</scope>
    <source>
        <strain evidence="5 6">NBRC 108245</strain>
    </source>
</reference>
<evidence type="ECO:0000313" key="6">
    <source>
        <dbReference type="Proteomes" id="UP000321424"/>
    </source>
</evidence>
<dbReference type="Gene3D" id="3.30.450.40">
    <property type="match status" value="1"/>
</dbReference>
<sequence length="260" mass="27863">MDTARTRLAVAELTATLATDFDVPTVLYTIVRHAYECFEAFSAVVVLLDERNGMDENTIHIVAEALREGRSADPRLHAIGPGYTSARDGAVTMISDLRAPDDTRWPRYREHAVAAGMRAVRAYPVRCLTASLGSLIVHTDDPWGTGRPNEFGQVLADLTGIALSLGSVDGRRVSTRETAEAVLDGTRVIAVAIGILVEQLDLDVEQARAALVRLARAHGVTPTEQARAVIAGQDSYPADPAESGALHPPADLAPPRRIDG</sequence>
<accession>A0A511M8Z2</accession>
<dbReference type="RefSeq" id="WP_147128465.1">
    <property type="nucleotide sequence ID" value="NZ_BJXA01000002.1"/>
</dbReference>
<comment type="caution">
    <text evidence="5">The sequence shown here is derived from an EMBL/GenBank/DDBJ whole genome shotgun (WGS) entry which is preliminary data.</text>
</comment>
<dbReference type="Pfam" id="PF01590">
    <property type="entry name" value="GAF"/>
    <property type="match status" value="1"/>
</dbReference>
<keyword evidence="6" id="KW-1185">Reference proteome</keyword>
<keyword evidence="2" id="KW-0804">Transcription</keyword>
<dbReference type="GO" id="GO:0003723">
    <property type="term" value="F:RNA binding"/>
    <property type="evidence" value="ECO:0007669"/>
    <property type="project" value="InterPro"/>
</dbReference>
<dbReference type="OrthoDB" id="3683444at2"/>
<organism evidence="5 6">
    <name type="scientific">Nocardia ninae NBRC 108245</name>
    <dbReference type="NCBI Taxonomy" id="1210091"/>
    <lineage>
        <taxon>Bacteria</taxon>
        <taxon>Bacillati</taxon>
        <taxon>Actinomycetota</taxon>
        <taxon>Actinomycetes</taxon>
        <taxon>Mycobacteriales</taxon>
        <taxon>Nocardiaceae</taxon>
        <taxon>Nocardia</taxon>
    </lineage>
</organism>
<dbReference type="InterPro" id="IPR036388">
    <property type="entry name" value="WH-like_DNA-bd_sf"/>
</dbReference>
<keyword evidence="1" id="KW-0805">Transcription regulation</keyword>
<gene>
    <name evidence="5" type="ORF">NN4_06950</name>
</gene>
<feature type="region of interest" description="Disordered" evidence="3">
    <location>
        <begin position="235"/>
        <end position="260"/>
    </location>
</feature>
<name>A0A511M8Z2_9NOCA</name>
<dbReference type="AlphaFoldDB" id="A0A511M8Z2"/>